<organism evidence="2 3">
    <name type="scientific">Rickenella mellea</name>
    <dbReference type="NCBI Taxonomy" id="50990"/>
    <lineage>
        <taxon>Eukaryota</taxon>
        <taxon>Fungi</taxon>
        <taxon>Dikarya</taxon>
        <taxon>Basidiomycota</taxon>
        <taxon>Agaricomycotina</taxon>
        <taxon>Agaricomycetes</taxon>
        <taxon>Hymenochaetales</taxon>
        <taxon>Rickenellaceae</taxon>
        <taxon>Rickenella</taxon>
    </lineage>
</organism>
<evidence type="ECO:0000259" key="1">
    <source>
        <dbReference type="PROSITE" id="PS50097"/>
    </source>
</evidence>
<keyword evidence="3" id="KW-1185">Reference proteome</keyword>
<evidence type="ECO:0000313" key="2">
    <source>
        <dbReference type="EMBL" id="TDL26281.1"/>
    </source>
</evidence>
<feature type="domain" description="BTB" evidence="1">
    <location>
        <begin position="20"/>
        <end position="90"/>
    </location>
</feature>
<evidence type="ECO:0000313" key="3">
    <source>
        <dbReference type="Proteomes" id="UP000294933"/>
    </source>
</evidence>
<dbReference type="EMBL" id="ML170162">
    <property type="protein sequence ID" value="TDL26281.1"/>
    <property type="molecule type" value="Genomic_DNA"/>
</dbReference>
<dbReference type="Gene3D" id="3.30.710.10">
    <property type="entry name" value="Potassium Channel Kv1.1, Chain A"/>
    <property type="match status" value="1"/>
</dbReference>
<dbReference type="SUPFAM" id="SSF54695">
    <property type="entry name" value="POZ domain"/>
    <property type="match status" value="1"/>
</dbReference>
<dbReference type="Proteomes" id="UP000294933">
    <property type="component" value="Unassembled WGS sequence"/>
</dbReference>
<dbReference type="AlphaFoldDB" id="A0A4Y7QGA6"/>
<accession>A0A4Y7QGA6</accession>
<proteinExistence type="predicted"/>
<dbReference type="OrthoDB" id="3266199at2759"/>
<dbReference type="InterPro" id="IPR011333">
    <property type="entry name" value="SKP1/BTB/POZ_sf"/>
</dbReference>
<dbReference type="Pfam" id="PF00651">
    <property type="entry name" value="BTB"/>
    <property type="match status" value="1"/>
</dbReference>
<reference evidence="2 3" key="1">
    <citation type="submission" date="2018-06" db="EMBL/GenBank/DDBJ databases">
        <title>A transcriptomic atlas of mushroom development highlights an independent origin of complex multicellularity.</title>
        <authorList>
            <consortium name="DOE Joint Genome Institute"/>
            <person name="Krizsan K."/>
            <person name="Almasi E."/>
            <person name="Merenyi Z."/>
            <person name="Sahu N."/>
            <person name="Viragh M."/>
            <person name="Koszo T."/>
            <person name="Mondo S."/>
            <person name="Kiss B."/>
            <person name="Balint B."/>
            <person name="Kues U."/>
            <person name="Barry K."/>
            <person name="Hegedus J.C."/>
            <person name="Henrissat B."/>
            <person name="Johnson J."/>
            <person name="Lipzen A."/>
            <person name="Ohm R."/>
            <person name="Nagy I."/>
            <person name="Pangilinan J."/>
            <person name="Yan J."/>
            <person name="Xiong Y."/>
            <person name="Grigoriev I.V."/>
            <person name="Hibbett D.S."/>
            <person name="Nagy L.G."/>
        </authorList>
    </citation>
    <scope>NUCLEOTIDE SEQUENCE [LARGE SCALE GENOMIC DNA]</scope>
    <source>
        <strain evidence="2 3">SZMC22713</strain>
    </source>
</reference>
<gene>
    <name evidence="2" type="ORF">BD410DRAFT_575472</name>
</gene>
<dbReference type="PROSITE" id="PS50097">
    <property type="entry name" value="BTB"/>
    <property type="match status" value="1"/>
</dbReference>
<protein>
    <recommendedName>
        <fullName evidence="1">BTB domain-containing protein</fullName>
    </recommendedName>
</protein>
<name>A0A4Y7QGA6_9AGAM</name>
<dbReference type="VEuPathDB" id="FungiDB:BD410DRAFT_575472"/>
<dbReference type="InterPro" id="IPR000210">
    <property type="entry name" value="BTB/POZ_dom"/>
</dbReference>
<sequence>MSLFLRNMEVEDSQYRPDGENAQLKLMSADGTEFKVNTVILTMGSRFFREMLEIPRDPAEAGKPVELAENGDIIAALLDIVHADERPMPDLSDFDFVWRLLKAADKYDMPRVLPLVRSHVMFKPGSDVIEQYALASAHDWAEERRWAAVQALGLDLHSILNSSGIKKLSTDGIVKLLKHRTERRRLLEDGIISIFSHECGDPEDPDTGWRYRDPSPPWKLAMAYILSELDKCPRGDNIGTWLIWHDYNPGLWDETCGECGTPIIKPEALWADLQERIVELDAKDLKDTSL</sequence>